<keyword evidence="1" id="KW-0479">Metal-binding</keyword>
<evidence type="ECO:0000256" key="2">
    <source>
        <dbReference type="ARBA" id="ARBA00022771"/>
    </source>
</evidence>
<evidence type="ECO:0000256" key="3">
    <source>
        <dbReference type="ARBA" id="ARBA00022833"/>
    </source>
</evidence>
<organism evidence="5">
    <name type="scientific">Pararge aegeria</name>
    <name type="common">speckled wood butterfly</name>
    <dbReference type="NCBI Taxonomy" id="116150"/>
    <lineage>
        <taxon>Eukaryota</taxon>
        <taxon>Metazoa</taxon>
        <taxon>Ecdysozoa</taxon>
        <taxon>Arthropoda</taxon>
        <taxon>Hexapoda</taxon>
        <taxon>Insecta</taxon>
        <taxon>Pterygota</taxon>
        <taxon>Neoptera</taxon>
        <taxon>Endopterygota</taxon>
        <taxon>Lepidoptera</taxon>
        <taxon>Glossata</taxon>
        <taxon>Ditrysia</taxon>
        <taxon>Papilionoidea</taxon>
        <taxon>Nymphalidae</taxon>
        <taxon>Satyrinae</taxon>
        <taxon>Satyrini</taxon>
        <taxon>Parargina</taxon>
        <taxon>Pararge</taxon>
    </lineage>
</organism>
<dbReference type="AlphaFoldDB" id="S4NQA8"/>
<feature type="non-terminal residue" evidence="5">
    <location>
        <position position="1"/>
    </location>
</feature>
<dbReference type="EMBL" id="GAIX01011624">
    <property type="protein sequence ID" value="JAA80936.1"/>
    <property type="molecule type" value="Transcribed_RNA"/>
</dbReference>
<reference evidence="5" key="2">
    <citation type="submission" date="2013-05" db="EMBL/GenBank/DDBJ databases">
        <authorList>
            <person name="Carter J.-M."/>
            <person name="Baker S.C."/>
            <person name="Pink R."/>
            <person name="Carter D.R.F."/>
            <person name="Collins A."/>
            <person name="Tomlin J."/>
            <person name="Gibbs M."/>
            <person name="Breuker C.J."/>
        </authorList>
    </citation>
    <scope>NUCLEOTIDE SEQUENCE</scope>
    <source>
        <tissue evidence="5">Ovary</tissue>
    </source>
</reference>
<evidence type="ECO:0000313" key="5">
    <source>
        <dbReference type="EMBL" id="JAA80936.1"/>
    </source>
</evidence>
<dbReference type="InterPro" id="IPR007588">
    <property type="entry name" value="Znf_FLYWCH"/>
</dbReference>
<protein>
    <recommendedName>
        <fullName evidence="4">FLYWCH-type domain-containing protein</fullName>
    </recommendedName>
</protein>
<keyword evidence="3" id="KW-0862">Zinc</keyword>
<accession>S4NQA8</accession>
<name>S4NQA8_9NEOP</name>
<feature type="domain" description="FLYWCH-type" evidence="4">
    <location>
        <begin position="17"/>
        <end position="71"/>
    </location>
</feature>
<feature type="non-terminal residue" evidence="5">
    <location>
        <position position="74"/>
    </location>
</feature>
<dbReference type="Pfam" id="PF04500">
    <property type="entry name" value="FLYWCH"/>
    <property type="match status" value="1"/>
</dbReference>
<reference evidence="5" key="1">
    <citation type="journal article" date="2013" name="BMC Genomics">
        <title>Unscrambling butterfly oogenesis.</title>
        <authorList>
            <person name="Carter J.M."/>
            <person name="Baker S.C."/>
            <person name="Pink R."/>
            <person name="Carter D.R."/>
            <person name="Collins A."/>
            <person name="Tomlin J."/>
            <person name="Gibbs M."/>
            <person name="Breuker C.J."/>
        </authorList>
    </citation>
    <scope>NUCLEOTIDE SEQUENCE</scope>
    <source>
        <tissue evidence="5">Ovary</tissue>
    </source>
</reference>
<dbReference type="GO" id="GO:0008270">
    <property type="term" value="F:zinc ion binding"/>
    <property type="evidence" value="ECO:0007669"/>
    <property type="project" value="UniProtKB-KW"/>
</dbReference>
<evidence type="ECO:0000256" key="1">
    <source>
        <dbReference type="ARBA" id="ARBA00022723"/>
    </source>
</evidence>
<evidence type="ECO:0000259" key="4">
    <source>
        <dbReference type="Pfam" id="PF04500"/>
    </source>
</evidence>
<dbReference type="Gene3D" id="2.20.25.240">
    <property type="match status" value="1"/>
</dbReference>
<proteinExistence type="predicted"/>
<sequence>GEGGAVGDAQVQWVMKENGSSLAIIDGYTFYNRVQSRSSSHWSCTRGGSCKAKFTLSNGDTITHCVLTHGHNRP</sequence>
<keyword evidence="2" id="KW-0863">Zinc-finger</keyword>